<keyword evidence="2" id="KW-1185">Reference proteome</keyword>
<dbReference type="Proteomes" id="UP001597138">
    <property type="component" value="Unassembled WGS sequence"/>
</dbReference>
<sequence length="141" mass="16683">MGKFKIQKLPKKFRFLFTLKEIKEIEIFAGIKFSSITNGNLINSKTFLADQYIQSSFRGFSIQASKSESDWKFSLHQGGFREELLPIEHEKELKTVLSEKIKHYLNQIYYSTETDCYNHPQLWAFIMIIENKATVSWKEFK</sequence>
<organism evidence="1 2">
    <name type="scientific">Flavobacterium artemisiae</name>
    <dbReference type="NCBI Taxonomy" id="2126556"/>
    <lineage>
        <taxon>Bacteria</taxon>
        <taxon>Pseudomonadati</taxon>
        <taxon>Bacteroidota</taxon>
        <taxon>Flavobacteriia</taxon>
        <taxon>Flavobacteriales</taxon>
        <taxon>Flavobacteriaceae</taxon>
        <taxon>Flavobacterium</taxon>
    </lineage>
</organism>
<comment type="caution">
    <text evidence="1">The sequence shown here is derived from an EMBL/GenBank/DDBJ whole genome shotgun (WGS) entry which is preliminary data.</text>
</comment>
<accession>A0ABW4HDJ2</accession>
<reference evidence="2" key="1">
    <citation type="journal article" date="2019" name="Int. J. Syst. Evol. Microbiol.">
        <title>The Global Catalogue of Microorganisms (GCM) 10K type strain sequencing project: providing services to taxonomists for standard genome sequencing and annotation.</title>
        <authorList>
            <consortium name="The Broad Institute Genomics Platform"/>
            <consortium name="The Broad Institute Genome Sequencing Center for Infectious Disease"/>
            <person name="Wu L."/>
            <person name="Ma J."/>
        </authorList>
    </citation>
    <scope>NUCLEOTIDE SEQUENCE [LARGE SCALE GENOMIC DNA]</scope>
    <source>
        <strain evidence="2">CCUG 70865</strain>
    </source>
</reference>
<proteinExistence type="predicted"/>
<evidence type="ECO:0000313" key="1">
    <source>
        <dbReference type="EMBL" id="MFD1603563.1"/>
    </source>
</evidence>
<protein>
    <submittedName>
        <fullName evidence="1">Uncharacterized protein</fullName>
    </submittedName>
</protein>
<dbReference type="RefSeq" id="WP_379815103.1">
    <property type="nucleotide sequence ID" value="NZ_JBHUDZ010000012.1"/>
</dbReference>
<gene>
    <name evidence="1" type="ORF">ACFSC2_12525</name>
</gene>
<dbReference type="EMBL" id="JBHUDZ010000012">
    <property type="protein sequence ID" value="MFD1603563.1"/>
    <property type="molecule type" value="Genomic_DNA"/>
</dbReference>
<evidence type="ECO:0000313" key="2">
    <source>
        <dbReference type="Proteomes" id="UP001597138"/>
    </source>
</evidence>
<name>A0ABW4HDJ2_9FLAO</name>